<evidence type="ECO:0000313" key="3">
    <source>
        <dbReference type="Proteomes" id="UP001279734"/>
    </source>
</evidence>
<keyword evidence="3" id="KW-1185">Reference proteome</keyword>
<sequence length="253" mass="26736">MSVEIQVDYQSRPKPHAIGRTDSQKGTRRVKEGFKAHDSLMPDVARSVPSVTTGSLMEGSSEVISSDALTSITRVDVPSDLSLSGVQIDGITAEAPSVAACISPGIVMNPVVAEGSVLDESARNAPGIISSSEDGPISLPLQADVDPPCAPVAVGSVADALDADGLPSIDSVVQFSDVYFFLRNHQQPGHPAIHMPTQEHSSQLRRGCTSTTPQSMSWCSKDPTSSLKLNPNSNRTKNRTHIAAALRHSTEMT</sequence>
<reference evidence="2" key="1">
    <citation type="submission" date="2023-05" db="EMBL/GenBank/DDBJ databases">
        <title>Nepenthes gracilis genome sequencing.</title>
        <authorList>
            <person name="Fukushima K."/>
        </authorList>
    </citation>
    <scope>NUCLEOTIDE SEQUENCE</scope>
    <source>
        <strain evidence="2">SING2019-196</strain>
    </source>
</reference>
<organism evidence="2 3">
    <name type="scientific">Nepenthes gracilis</name>
    <name type="common">Slender pitcher plant</name>
    <dbReference type="NCBI Taxonomy" id="150966"/>
    <lineage>
        <taxon>Eukaryota</taxon>
        <taxon>Viridiplantae</taxon>
        <taxon>Streptophyta</taxon>
        <taxon>Embryophyta</taxon>
        <taxon>Tracheophyta</taxon>
        <taxon>Spermatophyta</taxon>
        <taxon>Magnoliopsida</taxon>
        <taxon>eudicotyledons</taxon>
        <taxon>Gunneridae</taxon>
        <taxon>Pentapetalae</taxon>
        <taxon>Caryophyllales</taxon>
        <taxon>Nepenthaceae</taxon>
        <taxon>Nepenthes</taxon>
    </lineage>
</organism>
<name>A0AAD3TML6_NEPGR</name>
<protein>
    <submittedName>
        <fullName evidence="2">Uncharacterized protein</fullName>
    </submittedName>
</protein>
<dbReference type="EMBL" id="BSYO01000053">
    <property type="protein sequence ID" value="GMH32021.1"/>
    <property type="molecule type" value="Genomic_DNA"/>
</dbReference>
<evidence type="ECO:0000313" key="2">
    <source>
        <dbReference type="EMBL" id="GMH32021.1"/>
    </source>
</evidence>
<feature type="region of interest" description="Disordered" evidence="1">
    <location>
        <begin position="205"/>
        <end position="235"/>
    </location>
</feature>
<gene>
    <name evidence="2" type="ORF">Nepgr_033865</name>
</gene>
<comment type="caution">
    <text evidence="2">The sequence shown here is derived from an EMBL/GenBank/DDBJ whole genome shotgun (WGS) entry which is preliminary data.</text>
</comment>
<evidence type="ECO:0000256" key="1">
    <source>
        <dbReference type="SAM" id="MobiDB-lite"/>
    </source>
</evidence>
<feature type="compositionally biased region" description="Polar residues" evidence="1">
    <location>
        <begin position="208"/>
        <end position="235"/>
    </location>
</feature>
<proteinExistence type="predicted"/>
<feature type="region of interest" description="Disordered" evidence="1">
    <location>
        <begin position="1"/>
        <end position="28"/>
    </location>
</feature>
<dbReference type="AlphaFoldDB" id="A0AAD3TML6"/>
<accession>A0AAD3TML6</accession>
<dbReference type="Proteomes" id="UP001279734">
    <property type="component" value="Unassembled WGS sequence"/>
</dbReference>